<feature type="non-terminal residue" evidence="3">
    <location>
        <position position="25"/>
    </location>
</feature>
<dbReference type="AlphaFoldDB" id="A0A4Y2P272"/>
<feature type="region of interest" description="Disordered" evidence="1">
    <location>
        <begin position="1"/>
        <end position="25"/>
    </location>
</feature>
<evidence type="ECO:0000313" key="3">
    <source>
        <dbReference type="EMBL" id="GBN45192.1"/>
    </source>
</evidence>
<reference evidence="3 4" key="1">
    <citation type="journal article" date="2019" name="Sci. Rep.">
        <title>Orb-weaving spider Araneus ventricosus genome elucidates the spidroin gene catalogue.</title>
        <authorList>
            <person name="Kono N."/>
            <person name="Nakamura H."/>
            <person name="Ohtoshi R."/>
            <person name="Moran D.A.P."/>
            <person name="Shinohara A."/>
            <person name="Yoshida Y."/>
            <person name="Fujiwara M."/>
            <person name="Mori M."/>
            <person name="Tomita M."/>
            <person name="Arakawa K."/>
        </authorList>
    </citation>
    <scope>NUCLEOTIDE SEQUENCE [LARGE SCALE GENOMIC DNA]</scope>
</reference>
<dbReference type="EMBL" id="BGPR01290562">
    <property type="protein sequence ID" value="GBN45153.1"/>
    <property type="molecule type" value="Genomic_DNA"/>
</dbReference>
<proteinExistence type="predicted"/>
<evidence type="ECO:0000313" key="2">
    <source>
        <dbReference type="EMBL" id="GBN45153.1"/>
    </source>
</evidence>
<evidence type="ECO:0000256" key="1">
    <source>
        <dbReference type="SAM" id="MobiDB-lite"/>
    </source>
</evidence>
<dbReference type="EMBL" id="BGPR01290585">
    <property type="protein sequence ID" value="GBN45192.1"/>
    <property type="molecule type" value="Genomic_DNA"/>
</dbReference>
<comment type="caution">
    <text evidence="3">The sequence shown here is derived from an EMBL/GenBank/DDBJ whole genome shotgun (WGS) entry which is preliminary data.</text>
</comment>
<dbReference type="Proteomes" id="UP000499080">
    <property type="component" value="Unassembled WGS sequence"/>
</dbReference>
<gene>
    <name evidence="2" type="ORF">AVEN_165513_1</name>
    <name evidence="3" type="ORF">AVEN_216118_1</name>
</gene>
<organism evidence="3 4">
    <name type="scientific">Araneus ventricosus</name>
    <name type="common">Orbweaver spider</name>
    <name type="synonym">Epeira ventricosa</name>
    <dbReference type="NCBI Taxonomy" id="182803"/>
    <lineage>
        <taxon>Eukaryota</taxon>
        <taxon>Metazoa</taxon>
        <taxon>Ecdysozoa</taxon>
        <taxon>Arthropoda</taxon>
        <taxon>Chelicerata</taxon>
        <taxon>Arachnida</taxon>
        <taxon>Araneae</taxon>
        <taxon>Araneomorphae</taxon>
        <taxon>Entelegynae</taxon>
        <taxon>Araneoidea</taxon>
        <taxon>Araneidae</taxon>
        <taxon>Araneus</taxon>
    </lineage>
</organism>
<evidence type="ECO:0000313" key="4">
    <source>
        <dbReference type="Proteomes" id="UP000499080"/>
    </source>
</evidence>
<sequence>MGESVDVGCGHHTSPWPSAWTLNPM</sequence>
<accession>A0A4Y2P272</accession>
<keyword evidence="4" id="KW-1185">Reference proteome</keyword>
<name>A0A4Y2P272_ARAVE</name>
<protein>
    <submittedName>
        <fullName evidence="3">Uncharacterized protein</fullName>
    </submittedName>
</protein>